<dbReference type="Proteomes" id="UP000033815">
    <property type="component" value="Unassembled WGS sequence"/>
</dbReference>
<sequence length="75" mass="8540">MIKEFLLKQVIKRQLKGVPEAEIDRIIGLVEKNPELFKKIGDEIKAKVKAGRSEQAASMEVMRAHQGELQKVLQK</sequence>
<reference evidence="1 2" key="1">
    <citation type="journal article" date="2015" name="Nature">
        <title>rRNA introns, odd ribosomes, and small enigmatic genomes across a large radiation of phyla.</title>
        <authorList>
            <person name="Brown C.T."/>
            <person name="Hug L.A."/>
            <person name="Thomas B.C."/>
            <person name="Sharon I."/>
            <person name="Castelle C.J."/>
            <person name="Singh A."/>
            <person name="Wilkins M.J."/>
            <person name="Williams K.H."/>
            <person name="Banfield J.F."/>
        </authorList>
    </citation>
    <scope>NUCLEOTIDE SEQUENCE [LARGE SCALE GENOMIC DNA]</scope>
</reference>
<evidence type="ECO:0000313" key="2">
    <source>
        <dbReference type="Proteomes" id="UP000033815"/>
    </source>
</evidence>
<name>A0A837ICU8_9BACT</name>
<accession>A0A837ICU8</accession>
<dbReference type="AlphaFoldDB" id="A0A837ICU8"/>
<comment type="caution">
    <text evidence="1">The sequence shown here is derived from an EMBL/GenBank/DDBJ whole genome shotgun (WGS) entry which is preliminary data.</text>
</comment>
<proteinExistence type="predicted"/>
<gene>
    <name evidence="1" type="ORF">UW25_C0004G0039</name>
</gene>
<dbReference type="EMBL" id="LCHP01000004">
    <property type="protein sequence ID" value="KKT36711.1"/>
    <property type="molecule type" value="Genomic_DNA"/>
</dbReference>
<organism evidence="1 2">
    <name type="scientific">Candidatus Nomurabacteria bacterium GW2011_GWB1_44_12</name>
    <dbReference type="NCBI Taxonomy" id="1618748"/>
    <lineage>
        <taxon>Bacteria</taxon>
        <taxon>Candidatus Nomuraibacteriota</taxon>
    </lineage>
</organism>
<protein>
    <submittedName>
        <fullName evidence="1">Uncharacterized protein</fullName>
    </submittedName>
</protein>
<evidence type="ECO:0000313" key="1">
    <source>
        <dbReference type="EMBL" id="KKT36711.1"/>
    </source>
</evidence>